<keyword evidence="3" id="KW-0378">Hydrolase</keyword>
<dbReference type="InterPro" id="IPR004635">
    <property type="entry name" value="Pept_S49_SppA"/>
</dbReference>
<dbReference type="SUPFAM" id="SSF52096">
    <property type="entry name" value="ClpP/crotonase"/>
    <property type="match status" value="1"/>
</dbReference>
<comment type="similarity">
    <text evidence="1">Belongs to the peptidase S49 family.</text>
</comment>
<evidence type="ECO:0000256" key="1">
    <source>
        <dbReference type="ARBA" id="ARBA00008683"/>
    </source>
</evidence>
<evidence type="ECO:0000313" key="7">
    <source>
        <dbReference type="EMBL" id="QHI73200.1"/>
    </source>
</evidence>
<evidence type="ECO:0000256" key="2">
    <source>
        <dbReference type="ARBA" id="ARBA00022670"/>
    </source>
</evidence>
<dbReference type="Proteomes" id="UP000463883">
    <property type="component" value="Chromosome"/>
</dbReference>
<reference evidence="7 8" key="1">
    <citation type="submission" date="2020-01" db="EMBL/GenBank/DDBJ databases">
        <title>Genomic analysis of Aminipila sp. CBA3637.</title>
        <authorList>
            <person name="Kim Y.B."/>
            <person name="Roh S.W."/>
        </authorList>
    </citation>
    <scope>NUCLEOTIDE SEQUENCE [LARGE SCALE GENOMIC DNA]</scope>
    <source>
        <strain evidence="7 8">CBA3637</strain>
    </source>
</reference>
<name>A0A6P1MEV9_9FIRM</name>
<feature type="transmembrane region" description="Helical" evidence="5">
    <location>
        <begin position="42"/>
        <end position="62"/>
    </location>
</feature>
<keyword evidence="2" id="KW-0645">Protease</keyword>
<organism evidence="7 8">
    <name type="scientific">Aminipila terrae</name>
    <dbReference type="NCBI Taxonomy" id="2697030"/>
    <lineage>
        <taxon>Bacteria</taxon>
        <taxon>Bacillati</taxon>
        <taxon>Bacillota</taxon>
        <taxon>Clostridia</taxon>
        <taxon>Peptostreptococcales</taxon>
        <taxon>Anaerovoracaceae</taxon>
        <taxon>Aminipila</taxon>
    </lineage>
</organism>
<dbReference type="RefSeq" id="WP_162362966.1">
    <property type="nucleotide sequence ID" value="NZ_CP047591.1"/>
</dbReference>
<dbReference type="PANTHER" id="PTHR42987">
    <property type="entry name" value="PEPTIDASE S49"/>
    <property type="match status" value="1"/>
</dbReference>
<evidence type="ECO:0000256" key="5">
    <source>
        <dbReference type="SAM" id="Phobius"/>
    </source>
</evidence>
<keyword evidence="5" id="KW-1133">Transmembrane helix</keyword>
<gene>
    <name evidence="7" type="primary">sppA</name>
    <name evidence="7" type="ORF">Ami3637_13185</name>
</gene>
<keyword evidence="4" id="KW-0720">Serine protease</keyword>
<dbReference type="PANTHER" id="PTHR42987:SF7">
    <property type="entry name" value="SIGNAL PEPTIDE PEPTIDASE SPPA-RELATED"/>
    <property type="match status" value="1"/>
</dbReference>
<evidence type="ECO:0000259" key="6">
    <source>
        <dbReference type="Pfam" id="PF01343"/>
    </source>
</evidence>
<dbReference type="NCBIfam" id="TIGR00706">
    <property type="entry name" value="SppA_dom"/>
    <property type="match status" value="1"/>
</dbReference>
<dbReference type="Gene3D" id="3.90.226.10">
    <property type="entry name" value="2-enoyl-CoA Hydratase, Chain A, domain 1"/>
    <property type="match status" value="2"/>
</dbReference>
<dbReference type="EMBL" id="CP047591">
    <property type="protein sequence ID" value="QHI73200.1"/>
    <property type="molecule type" value="Genomic_DNA"/>
</dbReference>
<dbReference type="InterPro" id="IPR047272">
    <property type="entry name" value="S49_SppA_C"/>
</dbReference>
<keyword evidence="5" id="KW-0472">Membrane</keyword>
<dbReference type="AlphaFoldDB" id="A0A6P1MEV9"/>
<dbReference type="Pfam" id="PF01343">
    <property type="entry name" value="Peptidase_S49"/>
    <property type="match status" value="1"/>
</dbReference>
<dbReference type="InterPro" id="IPR002142">
    <property type="entry name" value="Peptidase_S49"/>
</dbReference>
<keyword evidence="8" id="KW-1185">Reference proteome</keyword>
<protein>
    <submittedName>
        <fullName evidence="7">Signal peptide peptidase SppA</fullName>
    </submittedName>
</protein>
<feature type="domain" description="Peptidase S49" evidence="6">
    <location>
        <begin position="151"/>
        <end position="302"/>
    </location>
</feature>
<sequence>MDEENNGANGTFYNQQNQNGVRFYSMDAAGVPNKKSRTKKALIVFGIILAVIAVIAVIVSHFDNGSSSSSSGNVYPDDPYIAKLSVEGTIASNNSSDYFGTPAGYQHQWTLDTIDDLIKDENNKGIILFVNSPGGGVYESDELYFKIKEYQKKTGRPVYSAMGTMAASGGYYISVPCDKIIANRNCWTGSIGVTIGTIYDFSGLLEKYGVRTNTITSGANKAMGNPVEPMTDEQKQIFQSLVNEAYDQFVGLVAEGRHMDVEKVRKIADGRIYTAKQALALGLIDKIGTYQEAVADMQKTYKLGDCEVAELSDDDTSFLGSLFGKINIPKMTSKSDVAAIVELMKDENEFPVSYMCDALKKY</sequence>
<dbReference type="GO" id="GO:0008236">
    <property type="term" value="F:serine-type peptidase activity"/>
    <property type="evidence" value="ECO:0007669"/>
    <property type="project" value="UniProtKB-KW"/>
</dbReference>
<accession>A0A6P1MEV9</accession>
<dbReference type="InterPro" id="IPR029045">
    <property type="entry name" value="ClpP/crotonase-like_dom_sf"/>
</dbReference>
<evidence type="ECO:0000256" key="3">
    <source>
        <dbReference type="ARBA" id="ARBA00022801"/>
    </source>
</evidence>
<proteinExistence type="inferred from homology"/>
<evidence type="ECO:0000313" key="8">
    <source>
        <dbReference type="Proteomes" id="UP000463883"/>
    </source>
</evidence>
<dbReference type="KEGG" id="amic:Ami3637_13185"/>
<evidence type="ECO:0000256" key="4">
    <source>
        <dbReference type="ARBA" id="ARBA00022825"/>
    </source>
</evidence>
<keyword evidence="5" id="KW-0812">Transmembrane</keyword>
<dbReference type="GO" id="GO:0006508">
    <property type="term" value="P:proteolysis"/>
    <property type="evidence" value="ECO:0007669"/>
    <property type="project" value="UniProtKB-KW"/>
</dbReference>
<dbReference type="CDD" id="cd07023">
    <property type="entry name" value="S49_Sppa_N_C"/>
    <property type="match status" value="1"/>
</dbReference>